<dbReference type="Pfam" id="PF12695">
    <property type="entry name" value="Abhydrolase_5"/>
    <property type="match status" value="1"/>
</dbReference>
<gene>
    <name evidence="3" type="ORF">FYJ75_10410</name>
</gene>
<dbReference type="SUPFAM" id="SSF53474">
    <property type="entry name" value="alpha/beta-Hydrolases"/>
    <property type="match status" value="1"/>
</dbReference>
<feature type="transmembrane region" description="Helical" evidence="1">
    <location>
        <begin position="14"/>
        <end position="35"/>
    </location>
</feature>
<proteinExistence type="predicted"/>
<protein>
    <submittedName>
        <fullName evidence="3">Alpha/beta fold hydrolase</fullName>
    </submittedName>
</protein>
<keyword evidence="1" id="KW-0812">Transmembrane</keyword>
<dbReference type="PROSITE" id="PS51257">
    <property type="entry name" value="PROKAR_LIPOPROTEIN"/>
    <property type="match status" value="1"/>
</dbReference>
<dbReference type="AlphaFoldDB" id="A0A6L5YSH2"/>
<evidence type="ECO:0000313" key="4">
    <source>
        <dbReference type="Proteomes" id="UP000474024"/>
    </source>
</evidence>
<keyword evidence="1" id="KW-0472">Membrane</keyword>
<reference evidence="3 4" key="1">
    <citation type="submission" date="2019-08" db="EMBL/GenBank/DDBJ databases">
        <title>In-depth cultivation of the pig gut microbiome towards novel bacterial diversity and tailored functional studies.</title>
        <authorList>
            <person name="Wylensek D."/>
            <person name="Hitch T.C.A."/>
            <person name="Clavel T."/>
        </authorList>
    </citation>
    <scope>NUCLEOTIDE SEQUENCE [LARGE SCALE GENOMIC DNA]</scope>
    <source>
        <strain evidence="3 4">MUC/MUC-530-WT-4D</strain>
    </source>
</reference>
<dbReference type="GO" id="GO:0016787">
    <property type="term" value="F:hydrolase activity"/>
    <property type="evidence" value="ECO:0007669"/>
    <property type="project" value="UniProtKB-KW"/>
</dbReference>
<evidence type="ECO:0000259" key="2">
    <source>
        <dbReference type="Pfam" id="PF12695"/>
    </source>
</evidence>
<dbReference type="InterPro" id="IPR029058">
    <property type="entry name" value="AB_hydrolase_fold"/>
</dbReference>
<organism evidence="3 4">
    <name type="scientific">Roseburia porci</name>
    <dbReference type="NCBI Taxonomy" id="2605790"/>
    <lineage>
        <taxon>Bacteria</taxon>
        <taxon>Bacillati</taxon>
        <taxon>Bacillota</taxon>
        <taxon>Clostridia</taxon>
        <taxon>Lachnospirales</taxon>
        <taxon>Lachnospiraceae</taxon>
        <taxon>Roseburia</taxon>
    </lineage>
</organism>
<dbReference type="InterPro" id="IPR029059">
    <property type="entry name" value="AB_hydrolase_5"/>
</dbReference>
<feature type="domain" description="Alpha/beta hydrolase fold-5" evidence="2">
    <location>
        <begin position="75"/>
        <end position="237"/>
    </location>
</feature>
<sequence length="251" mass="28165">MSTQKKKMENSRKVWMIMAVAAIVIVVVYGCIFYLRSYYHASQKALDAMRCVPNGTVTEEKDYYVFQGTEPADRGIIFYPGAKVEETAYAPLMENLMQAGYTVYLMRMPFHLAIFDVNAADQVIEQQKDIHEWYMMGHSLGGAMAASYTAKHSDQITGLVLLGAYSTADLSQKDVEVLSIYGSQDGVLNRKKYEAEKKNLPSDFTEYVIEGGNHAGYGNYGKQKGDGEAEIPKKEQQQEVVDQVIVMWGES</sequence>
<name>A0A6L5YSH2_9FIRM</name>
<dbReference type="Gene3D" id="3.40.50.1820">
    <property type="entry name" value="alpha/beta hydrolase"/>
    <property type="match status" value="1"/>
</dbReference>
<keyword evidence="1" id="KW-1133">Transmembrane helix</keyword>
<evidence type="ECO:0000256" key="1">
    <source>
        <dbReference type="SAM" id="Phobius"/>
    </source>
</evidence>
<keyword evidence="4" id="KW-1185">Reference proteome</keyword>
<dbReference type="EMBL" id="VUNI01000018">
    <property type="protein sequence ID" value="MST75424.1"/>
    <property type="molecule type" value="Genomic_DNA"/>
</dbReference>
<dbReference type="Proteomes" id="UP000474024">
    <property type="component" value="Unassembled WGS sequence"/>
</dbReference>
<dbReference type="RefSeq" id="WP_154430393.1">
    <property type="nucleotide sequence ID" value="NZ_VUNI01000018.1"/>
</dbReference>
<accession>A0A6L5YSH2</accession>
<evidence type="ECO:0000313" key="3">
    <source>
        <dbReference type="EMBL" id="MST75424.1"/>
    </source>
</evidence>
<keyword evidence="3" id="KW-0378">Hydrolase</keyword>
<comment type="caution">
    <text evidence="3">The sequence shown here is derived from an EMBL/GenBank/DDBJ whole genome shotgun (WGS) entry which is preliminary data.</text>
</comment>